<comment type="caution">
    <text evidence="1">The sequence shown here is derived from an EMBL/GenBank/DDBJ whole genome shotgun (WGS) entry which is preliminary data.</text>
</comment>
<evidence type="ECO:0000313" key="2">
    <source>
        <dbReference type="Proteomes" id="UP000192328"/>
    </source>
</evidence>
<dbReference type="Proteomes" id="UP000192328">
    <property type="component" value="Unassembled WGS sequence"/>
</dbReference>
<reference evidence="1" key="1">
    <citation type="submission" date="2017-04" db="EMBL/GenBank/DDBJ databases">
        <authorList>
            <person name="Varghese N."/>
            <person name="Submissions S."/>
        </authorList>
    </citation>
    <scope>NUCLEOTIDE SEQUENCE</scope>
    <source>
        <strain evidence="1">WTE2008</strain>
    </source>
</reference>
<evidence type="ECO:0000313" key="1">
    <source>
        <dbReference type="EMBL" id="SMC88180.1"/>
    </source>
</evidence>
<sequence length="308" mass="34429">MKRQYFRALIGLVTGLALCFSAAVYPASSEMYYVENEWNYVDGSMDAKHGIPENATGVLERIRRKGVLRVATEPYYAPQEFIDPDLLGQNRFVGADMELARLIAKRMGVELQIVPMEFTQVLPALTDNQVDLTISAISFTPGRASSYTMSKGYYFSEGTATTAFVIREADKDQYTSMEDLADKILVAQSSSLQEALVAKHVHSYREFRRLSSLQTVYEAVRQGKADAGVVDKETAETYIRNNPTAGLALAEDLYFVLEEQYLGDRVAAKKGEAQLIYFVNGVIDEVLADGTYLKWIEEAQKRADELGM</sequence>
<name>A0AC61PQ02_9FIRM</name>
<accession>A0AC61PQ02</accession>
<proteinExistence type="predicted"/>
<keyword evidence="2" id="KW-1185">Reference proteome</keyword>
<organism evidence="1 2">
    <name type="scientific">Aristaeella lactis</name>
    <dbReference type="NCBI Taxonomy" id="3046383"/>
    <lineage>
        <taxon>Bacteria</taxon>
        <taxon>Bacillati</taxon>
        <taxon>Bacillota</taxon>
        <taxon>Clostridia</taxon>
        <taxon>Eubacteriales</taxon>
        <taxon>Aristaeellaceae</taxon>
        <taxon>Aristaeella</taxon>
    </lineage>
</organism>
<gene>
    <name evidence="1" type="ORF">SAMN06297397_2937</name>
</gene>
<dbReference type="EMBL" id="FWXZ01000008">
    <property type="protein sequence ID" value="SMC88180.1"/>
    <property type="molecule type" value="Genomic_DNA"/>
</dbReference>
<protein>
    <submittedName>
        <fullName evidence="1">Polar amino acid transport system substrate-binding protein</fullName>
    </submittedName>
</protein>